<keyword evidence="1" id="KW-0732">Signal</keyword>
<dbReference type="Proteomes" id="UP000193144">
    <property type="component" value="Unassembled WGS sequence"/>
</dbReference>
<keyword evidence="3" id="KW-1185">Reference proteome</keyword>
<dbReference type="AlphaFoldDB" id="A0A1Y1ZRU0"/>
<evidence type="ECO:0008006" key="4">
    <source>
        <dbReference type="Google" id="ProtNLM"/>
    </source>
</evidence>
<organism evidence="2 3">
    <name type="scientific">Clohesyomyces aquaticus</name>
    <dbReference type="NCBI Taxonomy" id="1231657"/>
    <lineage>
        <taxon>Eukaryota</taxon>
        <taxon>Fungi</taxon>
        <taxon>Dikarya</taxon>
        <taxon>Ascomycota</taxon>
        <taxon>Pezizomycotina</taxon>
        <taxon>Dothideomycetes</taxon>
        <taxon>Pleosporomycetidae</taxon>
        <taxon>Pleosporales</taxon>
        <taxon>Lindgomycetaceae</taxon>
        <taxon>Clohesyomyces</taxon>
    </lineage>
</organism>
<name>A0A1Y1ZRU0_9PLEO</name>
<sequence length="84" mass="9273">MVGSPVCAILLRIIWCWRPWIGPCISEFRYASVSIDSHMALHEVPRLMAPSLARIYVAHALVSAAQALVFAVPASSDHVPQYEV</sequence>
<reference evidence="2 3" key="1">
    <citation type="submission" date="2016-07" db="EMBL/GenBank/DDBJ databases">
        <title>Pervasive Adenine N6-methylation of Active Genes in Fungi.</title>
        <authorList>
            <consortium name="DOE Joint Genome Institute"/>
            <person name="Mondo S.J."/>
            <person name="Dannebaum R.O."/>
            <person name="Kuo R.C."/>
            <person name="Labutti K."/>
            <person name="Haridas S."/>
            <person name="Kuo A."/>
            <person name="Salamov A."/>
            <person name="Ahrendt S.R."/>
            <person name="Lipzen A."/>
            <person name="Sullivan W."/>
            <person name="Andreopoulos W.B."/>
            <person name="Clum A."/>
            <person name="Lindquist E."/>
            <person name="Daum C."/>
            <person name="Ramamoorthy G.K."/>
            <person name="Gryganskyi A."/>
            <person name="Culley D."/>
            <person name="Magnuson J.K."/>
            <person name="James T.Y."/>
            <person name="O'Malley M.A."/>
            <person name="Stajich J.E."/>
            <person name="Spatafora J.W."/>
            <person name="Visel A."/>
            <person name="Grigoriev I.V."/>
        </authorList>
    </citation>
    <scope>NUCLEOTIDE SEQUENCE [LARGE SCALE GENOMIC DNA]</scope>
    <source>
        <strain evidence="2 3">CBS 115471</strain>
    </source>
</reference>
<dbReference type="EMBL" id="MCFA01000046">
    <property type="protein sequence ID" value="ORY12979.1"/>
    <property type="molecule type" value="Genomic_DNA"/>
</dbReference>
<feature type="chain" id="PRO_5012553484" description="Secreted protein" evidence="1">
    <location>
        <begin position="17"/>
        <end position="84"/>
    </location>
</feature>
<proteinExistence type="predicted"/>
<feature type="signal peptide" evidence="1">
    <location>
        <begin position="1"/>
        <end position="16"/>
    </location>
</feature>
<comment type="caution">
    <text evidence="2">The sequence shown here is derived from an EMBL/GenBank/DDBJ whole genome shotgun (WGS) entry which is preliminary data.</text>
</comment>
<evidence type="ECO:0000313" key="3">
    <source>
        <dbReference type="Proteomes" id="UP000193144"/>
    </source>
</evidence>
<protein>
    <recommendedName>
        <fullName evidence="4">Secreted protein</fullName>
    </recommendedName>
</protein>
<accession>A0A1Y1ZRU0</accession>
<evidence type="ECO:0000313" key="2">
    <source>
        <dbReference type="EMBL" id="ORY12979.1"/>
    </source>
</evidence>
<gene>
    <name evidence="2" type="ORF">BCR34DRAFT_562947</name>
</gene>
<evidence type="ECO:0000256" key="1">
    <source>
        <dbReference type="SAM" id="SignalP"/>
    </source>
</evidence>